<dbReference type="EMBL" id="VIWW01000001">
    <property type="protein sequence ID" value="TWG07370.1"/>
    <property type="molecule type" value="Genomic_DNA"/>
</dbReference>
<sequence>MTAPEYRTEMTTRFAIWDQVTGVADLPAAA</sequence>
<comment type="caution">
    <text evidence="1">The sequence shown here is derived from an EMBL/GenBank/DDBJ whole genome shotgun (WGS) entry which is preliminary data.</text>
</comment>
<dbReference type="AlphaFoldDB" id="A0A561V6Z3"/>
<evidence type="ECO:0000313" key="2">
    <source>
        <dbReference type="Proteomes" id="UP000318186"/>
    </source>
</evidence>
<accession>A0A561V6Z3</accession>
<protein>
    <submittedName>
        <fullName evidence="1">Uncharacterized protein</fullName>
    </submittedName>
</protein>
<dbReference type="Proteomes" id="UP000318186">
    <property type="component" value="Unassembled WGS sequence"/>
</dbReference>
<gene>
    <name evidence="1" type="ORF">FHX80_115875</name>
</gene>
<proteinExistence type="predicted"/>
<reference evidence="1 2" key="1">
    <citation type="submission" date="2019-06" db="EMBL/GenBank/DDBJ databases">
        <title>Sequencing the genomes of 1000 actinobacteria strains.</title>
        <authorList>
            <person name="Klenk H.-P."/>
        </authorList>
    </citation>
    <scope>NUCLEOTIDE SEQUENCE [LARGE SCALE GENOMIC DNA]</scope>
    <source>
        <strain evidence="1 2">DSM 42059</strain>
    </source>
</reference>
<name>A0A561V6Z3_9ACTN</name>
<organism evidence="1 2">
    <name type="scientific">Streptomyces brevispora</name>
    <dbReference type="NCBI Taxonomy" id="887462"/>
    <lineage>
        <taxon>Bacteria</taxon>
        <taxon>Bacillati</taxon>
        <taxon>Actinomycetota</taxon>
        <taxon>Actinomycetes</taxon>
        <taxon>Kitasatosporales</taxon>
        <taxon>Streptomycetaceae</taxon>
        <taxon>Streptomyces</taxon>
    </lineage>
</organism>
<evidence type="ECO:0000313" key="1">
    <source>
        <dbReference type="EMBL" id="TWG07370.1"/>
    </source>
</evidence>